<accession>A0ABD1Z8K6</accession>
<protein>
    <recommendedName>
        <fullName evidence="2">RWD domain-containing protein</fullName>
    </recommendedName>
</protein>
<evidence type="ECO:0000313" key="3">
    <source>
        <dbReference type="EMBL" id="KAL2644048.1"/>
    </source>
</evidence>
<evidence type="ECO:0000313" key="4">
    <source>
        <dbReference type="Proteomes" id="UP001605036"/>
    </source>
</evidence>
<dbReference type="SMART" id="SM00184">
    <property type="entry name" value="RING"/>
    <property type="match status" value="1"/>
</dbReference>
<proteinExistence type="predicted"/>
<dbReference type="InterPro" id="IPR013083">
    <property type="entry name" value="Znf_RING/FYVE/PHD"/>
</dbReference>
<evidence type="ECO:0000256" key="1">
    <source>
        <dbReference type="SAM" id="MobiDB-lite"/>
    </source>
</evidence>
<sequence>MAEEVEMEVEAVEAVYGPDCTVLCAFPPHLSILLKPRTADVLTIQFVEAKLIIKASVEYPNKPPELDLKDAKGLGDTRHAKLLETVEAQAKEMSGEPMLVAICEAATDLLTEMNVPDGECCFCMNPFLMEDGAQPFMKLMSCFHCFHSDCFGNWWRWLQQQHKGSSSGGVSAPMLDGSDNDERSEKGTVAEVEDFPVNCPVCRMVVNAEDVAHVLEFLIAERSVDRQREEDAKVPDSVLTSEELERRARFTAEFEAQQSRGAIIEPKKLEVILPGMIVPPRTPVEGQPPTLAPGSAAESPSGDQIPPTSPVESPGTSSSVSGISSSGTERGSLKANTHEENARAGRGVFRGRRGGGNRGASHTGSRNHHGRARGTKDYKQATNGPPRQSYSSSHQSLGIRKGGNARRGVEVDDM</sequence>
<dbReference type="SMART" id="SM00591">
    <property type="entry name" value="RWD"/>
    <property type="match status" value="1"/>
</dbReference>
<dbReference type="PANTHER" id="PTHR13198">
    <property type="entry name" value="RING FINGER PROTEIN 25"/>
    <property type="match status" value="1"/>
</dbReference>
<dbReference type="InterPro" id="IPR039133">
    <property type="entry name" value="RNF25"/>
</dbReference>
<feature type="compositionally biased region" description="Polar residues" evidence="1">
    <location>
        <begin position="380"/>
        <end position="396"/>
    </location>
</feature>
<evidence type="ECO:0000259" key="2">
    <source>
        <dbReference type="PROSITE" id="PS50908"/>
    </source>
</evidence>
<comment type="caution">
    <text evidence="3">The sequence shown here is derived from an EMBL/GenBank/DDBJ whole genome shotgun (WGS) entry which is preliminary data.</text>
</comment>
<dbReference type="GO" id="GO:0033554">
    <property type="term" value="P:cellular response to stress"/>
    <property type="evidence" value="ECO:0007669"/>
    <property type="project" value="UniProtKB-ARBA"/>
</dbReference>
<organism evidence="3 4">
    <name type="scientific">Riccia fluitans</name>
    <dbReference type="NCBI Taxonomy" id="41844"/>
    <lineage>
        <taxon>Eukaryota</taxon>
        <taxon>Viridiplantae</taxon>
        <taxon>Streptophyta</taxon>
        <taxon>Embryophyta</taxon>
        <taxon>Marchantiophyta</taxon>
        <taxon>Marchantiopsida</taxon>
        <taxon>Marchantiidae</taxon>
        <taxon>Marchantiales</taxon>
        <taxon>Ricciaceae</taxon>
        <taxon>Riccia</taxon>
    </lineage>
</organism>
<dbReference type="InterPro" id="IPR001841">
    <property type="entry name" value="Znf_RING"/>
</dbReference>
<dbReference type="InterPro" id="IPR016135">
    <property type="entry name" value="UBQ-conjugating_enzyme/RWD"/>
</dbReference>
<keyword evidence="4" id="KW-1185">Reference proteome</keyword>
<dbReference type="GO" id="GO:0051246">
    <property type="term" value="P:regulation of protein metabolic process"/>
    <property type="evidence" value="ECO:0007669"/>
    <property type="project" value="UniProtKB-ARBA"/>
</dbReference>
<dbReference type="EMBL" id="JBHFFA010000002">
    <property type="protein sequence ID" value="KAL2644048.1"/>
    <property type="molecule type" value="Genomic_DNA"/>
</dbReference>
<dbReference type="SUPFAM" id="SSF57850">
    <property type="entry name" value="RING/U-box"/>
    <property type="match status" value="1"/>
</dbReference>
<dbReference type="InterPro" id="IPR006575">
    <property type="entry name" value="RWD_dom"/>
</dbReference>
<dbReference type="SUPFAM" id="SSF54495">
    <property type="entry name" value="UBC-like"/>
    <property type="match status" value="1"/>
</dbReference>
<dbReference type="FunFam" id="3.30.40.10:FF:000914">
    <property type="entry name" value="RWD domain-containing protein"/>
    <property type="match status" value="1"/>
</dbReference>
<reference evidence="3 4" key="1">
    <citation type="submission" date="2024-09" db="EMBL/GenBank/DDBJ databases">
        <title>Chromosome-scale assembly of Riccia fluitans.</title>
        <authorList>
            <person name="Paukszto L."/>
            <person name="Sawicki J."/>
            <person name="Karawczyk K."/>
            <person name="Piernik-Szablinska J."/>
            <person name="Szczecinska M."/>
            <person name="Mazdziarz M."/>
        </authorList>
    </citation>
    <scope>NUCLEOTIDE SEQUENCE [LARGE SCALE GENOMIC DNA]</scope>
    <source>
        <strain evidence="3">Rf_01</strain>
        <tissue evidence="3">Aerial parts of the thallus</tissue>
    </source>
</reference>
<name>A0ABD1Z8K6_9MARC</name>
<dbReference type="FunFam" id="3.10.110.10:FF:000050">
    <property type="entry name" value="eIF-2-alpha kinase GCN2"/>
    <property type="match status" value="1"/>
</dbReference>
<gene>
    <name evidence="3" type="ORF">R1flu_011635</name>
</gene>
<feature type="domain" description="RWD" evidence="2">
    <location>
        <begin position="7"/>
        <end position="113"/>
    </location>
</feature>
<dbReference type="Gene3D" id="3.10.110.10">
    <property type="entry name" value="Ubiquitin Conjugating Enzyme"/>
    <property type="match status" value="1"/>
</dbReference>
<feature type="region of interest" description="Disordered" evidence="1">
    <location>
        <begin position="280"/>
        <end position="414"/>
    </location>
</feature>
<feature type="compositionally biased region" description="Low complexity" evidence="1">
    <location>
        <begin position="310"/>
        <end position="329"/>
    </location>
</feature>
<dbReference type="Pfam" id="PF05773">
    <property type="entry name" value="RWD"/>
    <property type="match status" value="1"/>
</dbReference>
<dbReference type="PANTHER" id="PTHR13198:SF4">
    <property type="entry name" value="E3 UBIQUITIN-PROTEIN LIGASE RNF25"/>
    <property type="match status" value="1"/>
</dbReference>
<feature type="region of interest" description="Disordered" evidence="1">
    <location>
        <begin position="165"/>
        <end position="186"/>
    </location>
</feature>
<dbReference type="AlphaFoldDB" id="A0ABD1Z8K6"/>
<dbReference type="Proteomes" id="UP001605036">
    <property type="component" value="Unassembled WGS sequence"/>
</dbReference>
<dbReference type="PROSITE" id="PS50908">
    <property type="entry name" value="RWD"/>
    <property type="match status" value="1"/>
</dbReference>
<dbReference type="CDD" id="cd23818">
    <property type="entry name" value="RWD_RNF25"/>
    <property type="match status" value="1"/>
</dbReference>
<dbReference type="Gene3D" id="3.30.40.10">
    <property type="entry name" value="Zinc/RING finger domain, C3HC4 (zinc finger)"/>
    <property type="match status" value="1"/>
</dbReference>
<dbReference type="GO" id="GO:0009893">
    <property type="term" value="P:positive regulation of metabolic process"/>
    <property type="evidence" value="ECO:0007669"/>
    <property type="project" value="UniProtKB-ARBA"/>
</dbReference>
<dbReference type="GO" id="GO:0010468">
    <property type="term" value="P:regulation of gene expression"/>
    <property type="evidence" value="ECO:0007669"/>
    <property type="project" value="UniProtKB-ARBA"/>
</dbReference>